<dbReference type="EMBL" id="BMAU01021369">
    <property type="protein sequence ID" value="GFY24762.1"/>
    <property type="molecule type" value="Genomic_DNA"/>
</dbReference>
<keyword evidence="2" id="KW-1185">Reference proteome</keyword>
<proteinExistence type="predicted"/>
<evidence type="ECO:0008006" key="3">
    <source>
        <dbReference type="Google" id="ProtNLM"/>
    </source>
</evidence>
<comment type="caution">
    <text evidence="1">The sequence shown here is derived from an EMBL/GenBank/DDBJ whole genome shotgun (WGS) entry which is preliminary data.</text>
</comment>
<dbReference type="PANTHER" id="PTHR46060:SF1">
    <property type="entry name" value="MARINER MOS1 TRANSPOSASE-LIKE PROTEIN"/>
    <property type="match status" value="1"/>
</dbReference>
<evidence type="ECO:0000313" key="1">
    <source>
        <dbReference type="EMBL" id="GFY24762.1"/>
    </source>
</evidence>
<accession>A0A8X6VYI8</accession>
<protein>
    <recommendedName>
        <fullName evidence="3">Transposase</fullName>
    </recommendedName>
</protein>
<dbReference type="AlphaFoldDB" id="A0A8X6VYI8"/>
<dbReference type="PANTHER" id="PTHR46060">
    <property type="entry name" value="MARINER MOS1 TRANSPOSASE-LIKE PROTEIN"/>
    <property type="match status" value="1"/>
</dbReference>
<reference evidence="1" key="1">
    <citation type="submission" date="2020-08" db="EMBL/GenBank/DDBJ databases">
        <title>Multicomponent nature underlies the extraordinary mechanical properties of spider dragline silk.</title>
        <authorList>
            <person name="Kono N."/>
            <person name="Nakamura H."/>
            <person name="Mori M."/>
            <person name="Yoshida Y."/>
            <person name="Ohtoshi R."/>
            <person name="Malay A.D."/>
            <person name="Moran D.A.P."/>
            <person name="Tomita M."/>
            <person name="Numata K."/>
            <person name="Arakawa K."/>
        </authorList>
    </citation>
    <scope>NUCLEOTIDE SEQUENCE</scope>
</reference>
<dbReference type="InterPro" id="IPR036397">
    <property type="entry name" value="RNaseH_sf"/>
</dbReference>
<gene>
    <name evidence="1" type="primary">B7P43_G05594</name>
    <name evidence="1" type="ORF">TNCV_1018081</name>
</gene>
<dbReference type="GO" id="GO:0003676">
    <property type="term" value="F:nucleic acid binding"/>
    <property type="evidence" value="ECO:0007669"/>
    <property type="project" value="InterPro"/>
</dbReference>
<dbReference type="InterPro" id="IPR052709">
    <property type="entry name" value="Transposase-MT_Hybrid"/>
</dbReference>
<organism evidence="1 2">
    <name type="scientific">Trichonephila clavipes</name>
    <name type="common">Golden silk orbweaver</name>
    <name type="synonym">Nephila clavipes</name>
    <dbReference type="NCBI Taxonomy" id="2585209"/>
    <lineage>
        <taxon>Eukaryota</taxon>
        <taxon>Metazoa</taxon>
        <taxon>Ecdysozoa</taxon>
        <taxon>Arthropoda</taxon>
        <taxon>Chelicerata</taxon>
        <taxon>Arachnida</taxon>
        <taxon>Araneae</taxon>
        <taxon>Araneomorphae</taxon>
        <taxon>Entelegynae</taxon>
        <taxon>Araneoidea</taxon>
        <taxon>Nephilidae</taxon>
        <taxon>Trichonephila</taxon>
    </lineage>
</organism>
<name>A0A8X6VYI8_TRICX</name>
<dbReference type="Gene3D" id="3.30.420.10">
    <property type="entry name" value="Ribonuclease H-like superfamily/Ribonuclease H"/>
    <property type="match status" value="1"/>
</dbReference>
<dbReference type="Proteomes" id="UP000887159">
    <property type="component" value="Unassembled WGS sequence"/>
</dbReference>
<evidence type="ECO:0000313" key="2">
    <source>
        <dbReference type="Proteomes" id="UP000887159"/>
    </source>
</evidence>
<sequence>MCQISYNKIISSRASRGLFILHENARSHAAQAVTDLFDRWNWEVLCHPPYSPDLSPCDFDLIPKMKGIHFVAFASNLFQRFLQQYTGPFELSTE</sequence>